<dbReference type="SUPFAM" id="SSF50494">
    <property type="entry name" value="Trypsin-like serine proteases"/>
    <property type="match status" value="1"/>
</dbReference>
<comment type="caution">
    <text evidence="17">The sequence shown here is derived from an EMBL/GenBank/DDBJ whole genome shotgun (WGS) entry which is preliminary data.</text>
</comment>
<feature type="domain" description="EGF-like" evidence="14">
    <location>
        <begin position="90"/>
        <end position="126"/>
    </location>
</feature>
<dbReference type="InterPro" id="IPR001314">
    <property type="entry name" value="Peptidase_S1A"/>
</dbReference>
<dbReference type="Pfam" id="PF14670">
    <property type="entry name" value="FXa_inhibition"/>
    <property type="match status" value="1"/>
</dbReference>
<evidence type="ECO:0000256" key="12">
    <source>
        <dbReference type="SAM" id="MobiDB-lite"/>
    </source>
</evidence>
<keyword evidence="18" id="KW-1185">Reference proteome</keyword>
<evidence type="ECO:0000256" key="13">
    <source>
        <dbReference type="SAM" id="SignalP"/>
    </source>
</evidence>
<dbReference type="Gene3D" id="2.10.25.10">
    <property type="entry name" value="Laminin"/>
    <property type="match status" value="2"/>
</dbReference>
<dbReference type="InterPro" id="IPR001881">
    <property type="entry name" value="EGF-like_Ca-bd_dom"/>
</dbReference>
<evidence type="ECO:0000256" key="1">
    <source>
        <dbReference type="ARBA" id="ARBA00004613"/>
    </source>
</evidence>
<feature type="domain" description="Gla" evidence="16">
    <location>
        <begin position="44"/>
        <end position="90"/>
    </location>
</feature>
<evidence type="ECO:0000256" key="2">
    <source>
        <dbReference type="ARBA" id="ARBA00022525"/>
    </source>
</evidence>
<dbReference type="Gene3D" id="2.40.10.10">
    <property type="entry name" value="Trypsin-like serine proteases"/>
    <property type="match status" value="2"/>
</dbReference>
<feature type="region of interest" description="Disordered" evidence="12">
    <location>
        <begin position="235"/>
        <end position="264"/>
    </location>
</feature>
<dbReference type="InterPro" id="IPR043504">
    <property type="entry name" value="Peptidase_S1_PA_chymotrypsin"/>
</dbReference>
<evidence type="ECO:0000256" key="10">
    <source>
        <dbReference type="PROSITE-ProRule" id="PRU00076"/>
    </source>
</evidence>
<dbReference type="PROSITE" id="PS50026">
    <property type="entry name" value="EGF_3"/>
    <property type="match status" value="1"/>
</dbReference>
<keyword evidence="8 10" id="KW-1015">Disulfide bond</keyword>
<dbReference type="GO" id="GO:0005615">
    <property type="term" value="C:extracellular space"/>
    <property type="evidence" value="ECO:0007669"/>
    <property type="project" value="TreeGrafter"/>
</dbReference>
<reference evidence="17 18" key="1">
    <citation type="submission" date="2024-01" db="EMBL/GenBank/DDBJ databases">
        <authorList>
            <person name="Alioto T."/>
            <person name="Alioto T."/>
            <person name="Gomez Garrido J."/>
        </authorList>
    </citation>
    <scope>NUCLEOTIDE SEQUENCE [LARGE SCALE GENOMIC DNA]</scope>
</reference>
<evidence type="ECO:0000256" key="5">
    <source>
        <dbReference type="ARBA" id="ARBA00022729"/>
    </source>
</evidence>
<keyword evidence="9" id="KW-0325">Glycoprotein</keyword>
<evidence type="ECO:0000256" key="4">
    <source>
        <dbReference type="ARBA" id="ARBA00022670"/>
    </source>
</evidence>
<dbReference type="PANTHER" id="PTHR24278:SF25">
    <property type="entry name" value="COAGULATION FACTOR IX"/>
    <property type="match status" value="1"/>
</dbReference>
<dbReference type="Pfam" id="PF00008">
    <property type="entry name" value="EGF"/>
    <property type="match status" value="1"/>
</dbReference>
<dbReference type="EMBL" id="CAWUFR010000629">
    <property type="protein sequence ID" value="CAK6979957.1"/>
    <property type="molecule type" value="Genomic_DNA"/>
</dbReference>
<keyword evidence="2" id="KW-0964">Secreted</keyword>
<dbReference type="SMART" id="SM00069">
    <property type="entry name" value="GLA"/>
    <property type="match status" value="1"/>
</dbReference>
<dbReference type="InterPro" id="IPR000742">
    <property type="entry name" value="EGF"/>
</dbReference>
<evidence type="ECO:0000313" key="18">
    <source>
        <dbReference type="Proteomes" id="UP001314229"/>
    </source>
</evidence>
<dbReference type="Gene3D" id="4.10.740.10">
    <property type="entry name" value="Coagulation Factor IX"/>
    <property type="match status" value="1"/>
</dbReference>
<comment type="subcellular location">
    <subcellularLocation>
        <location evidence="1">Secreted</location>
    </subcellularLocation>
</comment>
<feature type="disulfide bond" evidence="10">
    <location>
        <begin position="116"/>
        <end position="125"/>
    </location>
</feature>
<dbReference type="SUPFAM" id="SSF57196">
    <property type="entry name" value="EGF/Laminin"/>
    <property type="match status" value="2"/>
</dbReference>
<dbReference type="PRINTS" id="PR00001">
    <property type="entry name" value="GLABLOOD"/>
</dbReference>
<dbReference type="InterPro" id="IPR017857">
    <property type="entry name" value="Coagulation_fac-like_Gla_dom"/>
</dbReference>
<keyword evidence="6 11" id="KW-0378">Hydrolase</keyword>
<dbReference type="FunFam" id="4.10.740.10:FF:000001">
    <property type="entry name" value="vitamin K-dependent protein S"/>
    <property type="match status" value="1"/>
</dbReference>
<feature type="chain" id="PRO_5043830481" evidence="13">
    <location>
        <begin position="24"/>
        <end position="505"/>
    </location>
</feature>
<dbReference type="SMART" id="SM00181">
    <property type="entry name" value="EGF"/>
    <property type="match status" value="2"/>
</dbReference>
<dbReference type="Pfam" id="PF00089">
    <property type="entry name" value="Trypsin"/>
    <property type="match status" value="1"/>
</dbReference>
<dbReference type="FunFam" id="2.40.10.10:FF:000120">
    <property type="entry name" value="Putative serine protease"/>
    <property type="match status" value="1"/>
</dbReference>
<dbReference type="PROSITE" id="PS00011">
    <property type="entry name" value="GLA_1"/>
    <property type="match status" value="1"/>
</dbReference>
<dbReference type="SUPFAM" id="SSF57630">
    <property type="entry name" value="GLA-domain"/>
    <property type="match status" value="1"/>
</dbReference>
<dbReference type="PRINTS" id="PR00722">
    <property type="entry name" value="CHYMOTRYPSIN"/>
</dbReference>
<proteinExistence type="predicted"/>
<feature type="compositionally biased region" description="Acidic residues" evidence="12">
    <location>
        <begin position="242"/>
        <end position="252"/>
    </location>
</feature>
<keyword evidence="5 13" id="KW-0732">Signal</keyword>
<dbReference type="Proteomes" id="UP001314229">
    <property type="component" value="Unassembled WGS sequence"/>
</dbReference>
<organism evidence="17 18">
    <name type="scientific">Scomber scombrus</name>
    <name type="common">Atlantic mackerel</name>
    <name type="synonym">Scomber vernalis</name>
    <dbReference type="NCBI Taxonomy" id="13677"/>
    <lineage>
        <taxon>Eukaryota</taxon>
        <taxon>Metazoa</taxon>
        <taxon>Chordata</taxon>
        <taxon>Craniata</taxon>
        <taxon>Vertebrata</taxon>
        <taxon>Euteleostomi</taxon>
        <taxon>Actinopterygii</taxon>
        <taxon>Neopterygii</taxon>
        <taxon>Teleostei</taxon>
        <taxon>Neoteleostei</taxon>
        <taxon>Acanthomorphata</taxon>
        <taxon>Pelagiaria</taxon>
        <taxon>Scombriformes</taxon>
        <taxon>Scombridae</taxon>
        <taxon>Scomber</taxon>
    </lineage>
</organism>
<feature type="domain" description="Peptidase S1" evidence="15">
    <location>
        <begin position="265"/>
        <end position="496"/>
    </location>
</feature>
<dbReference type="InterPro" id="IPR009003">
    <property type="entry name" value="Peptidase_S1_PA"/>
</dbReference>
<dbReference type="PANTHER" id="PTHR24278">
    <property type="entry name" value="COAGULATION FACTOR"/>
    <property type="match status" value="1"/>
</dbReference>
<feature type="signal peptide" evidence="13">
    <location>
        <begin position="1"/>
        <end position="23"/>
    </location>
</feature>
<dbReference type="InterPro" id="IPR012224">
    <property type="entry name" value="Pept_S1A_FX"/>
</dbReference>
<dbReference type="FunFam" id="2.10.25.10:FF:000404">
    <property type="entry name" value="Weary, isoform B"/>
    <property type="match status" value="1"/>
</dbReference>
<evidence type="ECO:0000259" key="15">
    <source>
        <dbReference type="PROSITE" id="PS50240"/>
    </source>
</evidence>
<gene>
    <name evidence="17" type="ORF">FSCOSCO3_A020863</name>
</gene>
<keyword evidence="7 11" id="KW-0720">Serine protease</keyword>
<dbReference type="PROSITE" id="PS00134">
    <property type="entry name" value="TRYPSIN_HIS"/>
    <property type="match status" value="1"/>
</dbReference>
<evidence type="ECO:0000256" key="8">
    <source>
        <dbReference type="ARBA" id="ARBA00023157"/>
    </source>
</evidence>
<dbReference type="AlphaFoldDB" id="A0AAV1Q650"/>
<name>A0AAV1Q650_SCOSC</name>
<dbReference type="SMART" id="SM00179">
    <property type="entry name" value="EGF_CA"/>
    <property type="match status" value="1"/>
</dbReference>
<evidence type="ECO:0000256" key="11">
    <source>
        <dbReference type="RuleBase" id="RU363034"/>
    </source>
</evidence>
<dbReference type="GO" id="GO:0005509">
    <property type="term" value="F:calcium ion binding"/>
    <property type="evidence" value="ECO:0007669"/>
    <property type="project" value="InterPro"/>
</dbReference>
<dbReference type="PROSITE" id="PS50998">
    <property type="entry name" value="GLA_2"/>
    <property type="match status" value="1"/>
</dbReference>
<dbReference type="CDD" id="cd00054">
    <property type="entry name" value="EGF_CA"/>
    <property type="match status" value="1"/>
</dbReference>
<evidence type="ECO:0000259" key="16">
    <source>
        <dbReference type="PROSITE" id="PS50998"/>
    </source>
</evidence>
<comment type="caution">
    <text evidence="10">Lacks conserved residue(s) required for the propagation of feature annotation.</text>
</comment>
<protein>
    <submittedName>
        <fullName evidence="17">Coagulation factor VII isoform X2</fullName>
    </submittedName>
</protein>
<evidence type="ECO:0000256" key="3">
    <source>
        <dbReference type="ARBA" id="ARBA00022536"/>
    </source>
</evidence>
<evidence type="ECO:0000256" key="9">
    <source>
        <dbReference type="ARBA" id="ARBA00023180"/>
    </source>
</evidence>
<evidence type="ECO:0000313" key="17">
    <source>
        <dbReference type="EMBL" id="CAK6979957.1"/>
    </source>
</evidence>
<dbReference type="PROSITE" id="PS00022">
    <property type="entry name" value="EGF_1"/>
    <property type="match status" value="1"/>
</dbReference>
<dbReference type="SMART" id="SM00020">
    <property type="entry name" value="Tryp_SPc"/>
    <property type="match status" value="1"/>
</dbReference>
<evidence type="ECO:0000256" key="7">
    <source>
        <dbReference type="ARBA" id="ARBA00022825"/>
    </source>
</evidence>
<dbReference type="CDD" id="cd00190">
    <property type="entry name" value="Tryp_SPc"/>
    <property type="match status" value="1"/>
</dbReference>
<dbReference type="GO" id="GO:0007596">
    <property type="term" value="P:blood coagulation"/>
    <property type="evidence" value="ECO:0007669"/>
    <property type="project" value="InterPro"/>
</dbReference>
<dbReference type="GO" id="GO:0004252">
    <property type="term" value="F:serine-type endopeptidase activity"/>
    <property type="evidence" value="ECO:0007669"/>
    <property type="project" value="InterPro"/>
</dbReference>
<dbReference type="PROSITE" id="PS50240">
    <property type="entry name" value="TRYPSIN_DOM"/>
    <property type="match status" value="1"/>
</dbReference>
<sequence length="505" mass="56153">MLLSRALTRTLSTLLLCSALMECTVFLQPSAAGQFLRSASRRRRANAFLEEILPGNLERECYEESCSQEEAAEIFQTREKTLEFWYKYINLNPCQTNPCLNGGICTLERGDFTCLCPPQYHGKTCDSVVLECRYRNGGCMQYCRDLVGGAGVQCGCTDGYKLEDDGQRCSKTAVFPCGRQQMMALYRSRSLWPLQHQPLDNITMETDATIDGNIIGSWLNSTEAGWDMMTVNASQQRRENETELMEEEEEEEARGGGTGGPSSRIVGGVLEKQGGSPWQVLIRRSDGYGFCGGTLVSDRWVVSAAHCFAETADHVTIGDYDKRRLDPGEQLIKVQQVMVHPHFHSFTFDSDIALLYLATPVVRGPTAVPACLPDPHLSKYLLKADNRGLVTGWGATRFMGKSSRFLRKVVLPVVSYRDCTMSTEQVITDNMFCAGYLKAGIDACSGDSGGPFVVNYRGTWFLTGVVSWGEECAARGKYGVYTRLGNFLSWIRDTMDRLDLNATQS</sequence>
<dbReference type="InterPro" id="IPR050442">
    <property type="entry name" value="Peptidase_S1_coag_factors"/>
</dbReference>
<dbReference type="InterPro" id="IPR001254">
    <property type="entry name" value="Trypsin_dom"/>
</dbReference>
<dbReference type="InterPro" id="IPR035972">
    <property type="entry name" value="GLA-like_dom_SF"/>
</dbReference>
<dbReference type="Pfam" id="PF00594">
    <property type="entry name" value="Gla"/>
    <property type="match status" value="1"/>
</dbReference>
<dbReference type="GO" id="GO:0006508">
    <property type="term" value="P:proteolysis"/>
    <property type="evidence" value="ECO:0007669"/>
    <property type="project" value="UniProtKB-KW"/>
</dbReference>
<dbReference type="InterPro" id="IPR018114">
    <property type="entry name" value="TRYPSIN_HIS"/>
</dbReference>
<evidence type="ECO:0000256" key="6">
    <source>
        <dbReference type="ARBA" id="ARBA00022801"/>
    </source>
</evidence>
<dbReference type="PROSITE" id="PS00135">
    <property type="entry name" value="TRYPSIN_SER"/>
    <property type="match status" value="1"/>
</dbReference>
<dbReference type="PIRSF" id="PIRSF001143">
    <property type="entry name" value="Factor_X"/>
    <property type="match status" value="1"/>
</dbReference>
<evidence type="ECO:0000259" key="14">
    <source>
        <dbReference type="PROSITE" id="PS50026"/>
    </source>
</evidence>
<dbReference type="InterPro" id="IPR033116">
    <property type="entry name" value="TRYPSIN_SER"/>
</dbReference>
<dbReference type="InterPro" id="IPR000294">
    <property type="entry name" value="GLA_domain"/>
</dbReference>
<keyword evidence="4 11" id="KW-0645">Protease</keyword>
<accession>A0AAV1Q650</accession>
<keyword evidence="3 10" id="KW-0245">EGF-like domain</keyword>